<evidence type="ECO:0000313" key="2">
    <source>
        <dbReference type="WBParaSite" id="PS1159_v2.g24667.t1"/>
    </source>
</evidence>
<evidence type="ECO:0000313" key="1">
    <source>
        <dbReference type="Proteomes" id="UP000887580"/>
    </source>
</evidence>
<proteinExistence type="predicted"/>
<name>A0AC35G7J0_9BILA</name>
<sequence length="1357" mass="158639">MEEEESNENSTISPNFKRRRLGENGDDNDGDTSEIVAENNEINSSIFDTAFTSQLPDESDLFATQENNIEDIQPNETAAEEATPAAPEASEHDSDDDDNLPKEVKDILSWNRVSVNGEEITDKNSIAFIRLCLNSISQCLFPSDNVRLSRTSLSMIYRILYRFGFLQNFKFDGVEMNKKSKQIVLSKDMLSTITINLDLFFESLNKITEIINNFYWVRYFAIPENISELPLEFRRSYSQYLIERIKRFHKAINSDDWEKVGQLIGSMDIVNELKAGNNEWYGKWKTLVTYNLLWENLFFIGFQRILLRCIPPRAKAISLEHMLHKFSQLVVTEAFKIRKLLPLFIISVLTFGIAHNNKESISQILRIKINARFNEPDLNLNLRAYQLYIQYKEMCEECDTTPSEVLNNLFQDMRDFFDSADEKKMKKLLFLFEPFILLSQEVEEEAAAFEILVRYCNETPALLPYTASILTRCGRSKFVGKLITDCIEHDPSSTFLHRFPLIVHYLGQRSIAAQMKGFVPYEQAEKYVRMLFNFFDYGKNRIIGDAWLIFKTNLEYLQPFPDWIYQEWNDRSDWWPQFHNVPLENYETERNQTWALYSHTFTYFHRFCVVQNPRLHDKMKIRTFPSHVDERHVDSTWRLLKKAIVDILNKNNSGLSFEELYRNAYTMVLHKHGEKLYDGLKEAVNSHLVDRVRPVILDAVDTNFLSKLIEFWSDHTVAMVMIRDIVMYLDRVFVQQQRRDLQNVYNLGLQLFRDQIISVAVVNDHLKATMLNMIELERKKEQIEWTHLKSACNMLLLLGLGNRSFYENQFENLFLRESAEYYRAAGQKFLAENSACVFVRKVNECLNDEKERADRYLDGTTEKKIMEVLHQELIIAHMQTVVDMENSGLVYMLNNDCIEDLKLLYGLLKRAPAGITTMTDSMSKFLRSRGEALVKVNEAAGPANPVTYIQNLLDLKDQFDHFLKNAFHDDKDFKNKIQADFEYFLNLNTKSPEFLSLYIDDKLKKGLKTMNEGDTDNVLDKAMVLFRFLQEKDVFERYYKQHLAKRLLFAKSSSDDAEKSMISKLKTECGAHFTQKLEGMFKDMEASNTLMNQYKDIDHGQDIDLTAKVLTKVYWPTSEVKMCILPSSAEAAFKRFKEFYLHKHTGRVLTLNPCLGFADVKATFYKKAEGSNSLKEETKILTVSTYIMCILMRFNEADTFTYKQLLEDTQVPDRDLKRALMSMAMGKQAQRILSRVGTSREIEEEDVFSVNDTFSSKLIRIRIQMVSAKAGESEPERKETRAKVDDDRKHEIEAAVVRVMKSRQRLFHNELITEVTKQLQPRFMPDPIVIKKRIESLMEREYLKRDENDSRVYRYVA</sequence>
<protein>
    <submittedName>
        <fullName evidence="2">Cullin family profile domain-containing protein</fullName>
    </submittedName>
</protein>
<dbReference type="Proteomes" id="UP000887580">
    <property type="component" value="Unplaced"/>
</dbReference>
<dbReference type="WBParaSite" id="PS1159_v2.g24667.t1">
    <property type="protein sequence ID" value="PS1159_v2.g24667.t1"/>
    <property type="gene ID" value="PS1159_v2.g24667"/>
</dbReference>
<reference evidence="2" key="1">
    <citation type="submission" date="2022-11" db="UniProtKB">
        <authorList>
            <consortium name="WormBaseParasite"/>
        </authorList>
    </citation>
    <scope>IDENTIFICATION</scope>
</reference>
<accession>A0AC35G7J0</accession>
<organism evidence="1 2">
    <name type="scientific">Panagrolaimus sp. PS1159</name>
    <dbReference type="NCBI Taxonomy" id="55785"/>
    <lineage>
        <taxon>Eukaryota</taxon>
        <taxon>Metazoa</taxon>
        <taxon>Ecdysozoa</taxon>
        <taxon>Nematoda</taxon>
        <taxon>Chromadorea</taxon>
        <taxon>Rhabditida</taxon>
        <taxon>Tylenchina</taxon>
        <taxon>Panagrolaimomorpha</taxon>
        <taxon>Panagrolaimoidea</taxon>
        <taxon>Panagrolaimidae</taxon>
        <taxon>Panagrolaimus</taxon>
    </lineage>
</organism>